<dbReference type="EMBL" id="JANBPU010000071">
    <property type="protein sequence ID" value="KAJ1917460.1"/>
    <property type="molecule type" value="Genomic_DNA"/>
</dbReference>
<organism evidence="4 5">
    <name type="scientific">Mycoemilia scoparia</name>
    <dbReference type="NCBI Taxonomy" id="417184"/>
    <lineage>
        <taxon>Eukaryota</taxon>
        <taxon>Fungi</taxon>
        <taxon>Fungi incertae sedis</taxon>
        <taxon>Zoopagomycota</taxon>
        <taxon>Kickxellomycotina</taxon>
        <taxon>Kickxellomycetes</taxon>
        <taxon>Kickxellales</taxon>
        <taxon>Kickxellaceae</taxon>
        <taxon>Mycoemilia</taxon>
    </lineage>
</organism>
<dbReference type="EC" id="2.7.1.82" evidence="3"/>
<evidence type="ECO:0000256" key="2">
    <source>
        <dbReference type="ARBA" id="ARBA00038211"/>
    </source>
</evidence>
<dbReference type="GO" id="GO:0006646">
    <property type="term" value="P:phosphatidylethanolamine biosynthetic process"/>
    <property type="evidence" value="ECO:0007669"/>
    <property type="project" value="TreeGrafter"/>
</dbReference>
<dbReference type="Gene3D" id="3.90.1200.10">
    <property type="match status" value="1"/>
</dbReference>
<reference evidence="4" key="1">
    <citation type="submission" date="2022-07" db="EMBL/GenBank/DDBJ databases">
        <title>Phylogenomic reconstructions and comparative analyses of Kickxellomycotina fungi.</title>
        <authorList>
            <person name="Reynolds N.K."/>
            <person name="Stajich J.E."/>
            <person name="Barry K."/>
            <person name="Grigoriev I.V."/>
            <person name="Crous P."/>
            <person name="Smith M.E."/>
        </authorList>
    </citation>
    <scope>NUCLEOTIDE SEQUENCE</scope>
    <source>
        <strain evidence="4">NBRC 100468</strain>
    </source>
</reference>
<evidence type="ECO:0000313" key="5">
    <source>
        <dbReference type="Proteomes" id="UP001150538"/>
    </source>
</evidence>
<accession>A0A9W8DT10</accession>
<gene>
    <name evidence="4" type="ORF">H4219_003203</name>
</gene>
<dbReference type="Gene3D" id="3.30.200.20">
    <property type="entry name" value="Phosphorylase Kinase, domain 1"/>
    <property type="match status" value="1"/>
</dbReference>
<protein>
    <recommendedName>
        <fullName evidence="3">ethanolamine kinase</fullName>
        <ecNumber evidence="3">2.7.1.82</ecNumber>
    </recommendedName>
</protein>
<dbReference type="AlphaFoldDB" id="A0A9W8DT10"/>
<comment type="caution">
    <text evidence="4">The sequence shown here is derived from an EMBL/GenBank/DDBJ whole genome shotgun (WGS) entry which is preliminary data.</text>
</comment>
<keyword evidence="5" id="KW-1185">Reference proteome</keyword>
<comment type="pathway">
    <text evidence="1">Phospholipid metabolism; phosphatidylethanolamine biosynthesis; phosphatidylethanolamine from ethanolamine: step 1/3.</text>
</comment>
<dbReference type="GO" id="GO:0004305">
    <property type="term" value="F:ethanolamine kinase activity"/>
    <property type="evidence" value="ECO:0007669"/>
    <property type="project" value="UniProtKB-EC"/>
</dbReference>
<sequence length="352" mass="40890">MPSTLISLRDETFESLTADIPFIKHVVHHDQLMEDSVALLAKVFPEWDSKDLKLAQCKDGITNKLVACRNTKLETTVLVRAYGKNSEKIIDRKHELQTMAGLARLSLCPRLYARFDNGLVYGYIPGRVVQPAEMGTPHVSKLIAVMLARWHMVDLPGSQDPQLFITLNNWLNDIPDTFSNPNKQKQFVEQFNMNEIKAELELLESELTLLDSPVVFSHNDLLSANVIYNEETDEISFIDYEYGTYNFRGFDIANHFCEYAGFECDYSRYPSKEAQIKWFRTYLEKFSQSIPKEKELESLYIEVSKFSLASHFYWGLWALVQASISDIDFDYMTYARMRFDEYYKNKEAYLAL</sequence>
<dbReference type="InterPro" id="IPR011009">
    <property type="entry name" value="Kinase-like_dom_sf"/>
</dbReference>
<dbReference type="Proteomes" id="UP001150538">
    <property type="component" value="Unassembled WGS sequence"/>
</dbReference>
<evidence type="ECO:0000256" key="3">
    <source>
        <dbReference type="ARBA" id="ARBA00038874"/>
    </source>
</evidence>
<dbReference type="SUPFAM" id="SSF56112">
    <property type="entry name" value="Protein kinase-like (PK-like)"/>
    <property type="match status" value="1"/>
</dbReference>
<name>A0A9W8DT10_9FUNG</name>
<dbReference type="OrthoDB" id="10267235at2759"/>
<evidence type="ECO:0000256" key="1">
    <source>
        <dbReference type="ARBA" id="ARBA00037883"/>
    </source>
</evidence>
<evidence type="ECO:0000313" key="4">
    <source>
        <dbReference type="EMBL" id="KAJ1917460.1"/>
    </source>
</evidence>
<dbReference type="PANTHER" id="PTHR22603:SF66">
    <property type="entry name" value="ETHANOLAMINE KINASE"/>
    <property type="match status" value="1"/>
</dbReference>
<comment type="similarity">
    <text evidence="2">Belongs to the choline/ethanolamine kinase family.</text>
</comment>
<proteinExistence type="inferred from homology"/>
<dbReference type="PANTHER" id="PTHR22603">
    <property type="entry name" value="CHOLINE/ETHANOALAMINE KINASE"/>
    <property type="match status" value="1"/>
</dbReference>
<dbReference type="CDD" id="cd05157">
    <property type="entry name" value="ETNK_euk"/>
    <property type="match status" value="1"/>
</dbReference>
<dbReference type="GO" id="GO:0005737">
    <property type="term" value="C:cytoplasm"/>
    <property type="evidence" value="ECO:0007669"/>
    <property type="project" value="TreeGrafter"/>
</dbReference>
<dbReference type="Pfam" id="PF01633">
    <property type="entry name" value="Choline_kinase"/>
    <property type="match status" value="1"/>
</dbReference>